<evidence type="ECO:0000313" key="3">
    <source>
        <dbReference type="Proteomes" id="UP000054097"/>
    </source>
</evidence>
<gene>
    <name evidence="2" type="ORF">M408DRAFT_325383</name>
</gene>
<name>A0A0C3BAE4_SERVB</name>
<feature type="compositionally biased region" description="Low complexity" evidence="1">
    <location>
        <begin position="254"/>
        <end position="265"/>
    </location>
</feature>
<organism evidence="2 3">
    <name type="scientific">Serendipita vermifera MAFF 305830</name>
    <dbReference type="NCBI Taxonomy" id="933852"/>
    <lineage>
        <taxon>Eukaryota</taxon>
        <taxon>Fungi</taxon>
        <taxon>Dikarya</taxon>
        <taxon>Basidiomycota</taxon>
        <taxon>Agaricomycotina</taxon>
        <taxon>Agaricomycetes</taxon>
        <taxon>Sebacinales</taxon>
        <taxon>Serendipitaceae</taxon>
        <taxon>Serendipita</taxon>
    </lineage>
</organism>
<sequence length="329" mass="37352">MQLPTLTNTRLRSTADAHAIIHAARTGLLRMVDRRLDTQERAGIQVGNIYVWEERGSLDLSGMGIERWTDGIRWGPSRLRNDFLYYQQREDLPKDKHARSQQNRRPTLEPYENAACGRVDELDRMIKQTYSVHVYDGQQHTSSPLKLHIIAYFNRRMVENLQTIDADPLFHSLVLLPGMYRSARVGKTKNGEPATDDTTTTSEGSPESPEISHRQPNTLPPIMVAGRPPMLSSSYSDFANRSPTTPYYFSNRESPSPSFRRYSTSSSRSGHYGHPYWGHQELPPDTDALCRTPLPSLRAALPSSAWSPIQRYAEDDMQLARLDVARGLV</sequence>
<dbReference type="PANTHER" id="PTHR28027">
    <property type="entry name" value="TRANSCRIPTIONAL REGULATOR MIT1"/>
    <property type="match status" value="1"/>
</dbReference>
<keyword evidence="3" id="KW-1185">Reference proteome</keyword>
<evidence type="ECO:0000313" key="2">
    <source>
        <dbReference type="EMBL" id="KIM33780.1"/>
    </source>
</evidence>
<dbReference type="Proteomes" id="UP000054097">
    <property type="component" value="Unassembled WGS sequence"/>
</dbReference>
<reference evidence="2 3" key="1">
    <citation type="submission" date="2014-04" db="EMBL/GenBank/DDBJ databases">
        <authorList>
            <consortium name="DOE Joint Genome Institute"/>
            <person name="Kuo A."/>
            <person name="Zuccaro A."/>
            <person name="Kohler A."/>
            <person name="Nagy L.G."/>
            <person name="Floudas D."/>
            <person name="Copeland A."/>
            <person name="Barry K.W."/>
            <person name="Cichocki N."/>
            <person name="Veneault-Fourrey C."/>
            <person name="LaButti K."/>
            <person name="Lindquist E.A."/>
            <person name="Lipzen A."/>
            <person name="Lundell T."/>
            <person name="Morin E."/>
            <person name="Murat C."/>
            <person name="Sun H."/>
            <person name="Tunlid A."/>
            <person name="Henrissat B."/>
            <person name="Grigoriev I.V."/>
            <person name="Hibbett D.S."/>
            <person name="Martin F."/>
            <person name="Nordberg H.P."/>
            <person name="Cantor M.N."/>
            <person name="Hua S.X."/>
        </authorList>
    </citation>
    <scope>NUCLEOTIDE SEQUENCE [LARGE SCALE GENOMIC DNA]</scope>
    <source>
        <strain evidence="2 3">MAFF 305830</strain>
    </source>
</reference>
<accession>A0A0C3BAE4</accession>
<dbReference type="Pfam" id="PF09729">
    <property type="entry name" value="Gti1_Pac2"/>
    <property type="match status" value="1"/>
</dbReference>
<proteinExistence type="predicted"/>
<feature type="region of interest" description="Disordered" evidence="1">
    <location>
        <begin position="185"/>
        <end position="226"/>
    </location>
</feature>
<dbReference type="GO" id="GO:0003677">
    <property type="term" value="F:DNA binding"/>
    <property type="evidence" value="ECO:0007669"/>
    <property type="project" value="TreeGrafter"/>
</dbReference>
<dbReference type="HOGENOM" id="CLU_028895_0_0_1"/>
<feature type="compositionally biased region" description="Low complexity" evidence="1">
    <location>
        <begin position="191"/>
        <end position="209"/>
    </location>
</feature>
<protein>
    <recommendedName>
        <fullName evidence="4">cAMP-independent regulatory protein pac2</fullName>
    </recommendedName>
</protein>
<dbReference type="AlphaFoldDB" id="A0A0C3BAE4"/>
<dbReference type="PANTHER" id="PTHR28027:SF1">
    <property type="entry name" value="CAMP INDEPENDENT REGULATORY PROTEIN (AFU_ORTHOLOGUE AFUA_3G09640)"/>
    <property type="match status" value="1"/>
</dbReference>
<feature type="region of interest" description="Disordered" evidence="1">
    <location>
        <begin position="246"/>
        <end position="265"/>
    </location>
</feature>
<dbReference type="OrthoDB" id="5572844at2759"/>
<evidence type="ECO:0000256" key="1">
    <source>
        <dbReference type="SAM" id="MobiDB-lite"/>
    </source>
</evidence>
<evidence type="ECO:0008006" key="4">
    <source>
        <dbReference type="Google" id="ProtNLM"/>
    </source>
</evidence>
<dbReference type="EMBL" id="KN824277">
    <property type="protein sequence ID" value="KIM33780.1"/>
    <property type="molecule type" value="Genomic_DNA"/>
</dbReference>
<dbReference type="InterPro" id="IPR018608">
    <property type="entry name" value="Gti1/Pac2"/>
</dbReference>
<reference evidence="3" key="2">
    <citation type="submission" date="2015-01" db="EMBL/GenBank/DDBJ databases">
        <title>Evolutionary Origins and Diversification of the Mycorrhizal Mutualists.</title>
        <authorList>
            <consortium name="DOE Joint Genome Institute"/>
            <consortium name="Mycorrhizal Genomics Consortium"/>
            <person name="Kohler A."/>
            <person name="Kuo A."/>
            <person name="Nagy L.G."/>
            <person name="Floudas D."/>
            <person name="Copeland A."/>
            <person name="Barry K.W."/>
            <person name="Cichocki N."/>
            <person name="Veneault-Fourrey C."/>
            <person name="LaButti K."/>
            <person name="Lindquist E.A."/>
            <person name="Lipzen A."/>
            <person name="Lundell T."/>
            <person name="Morin E."/>
            <person name="Murat C."/>
            <person name="Riley R."/>
            <person name="Ohm R."/>
            <person name="Sun H."/>
            <person name="Tunlid A."/>
            <person name="Henrissat B."/>
            <person name="Grigoriev I.V."/>
            <person name="Hibbett D.S."/>
            <person name="Martin F."/>
        </authorList>
    </citation>
    <scope>NUCLEOTIDE SEQUENCE [LARGE SCALE GENOMIC DNA]</scope>
    <source>
        <strain evidence="3">MAFF 305830</strain>
    </source>
</reference>